<dbReference type="RefSeq" id="XP_006820843.1">
    <property type="nucleotide sequence ID" value="XM_006820780.1"/>
</dbReference>
<dbReference type="Pfam" id="PF25273">
    <property type="entry name" value="DUF7869"/>
    <property type="match status" value="1"/>
</dbReference>
<dbReference type="PANTHER" id="PTHR33153:SF3">
    <property type="entry name" value="TRAFFICKING PROTEIN PARTICLE COMPLEX SUBUNIT 11 DOMAIN-CONTAINING PROTEIN"/>
    <property type="match status" value="1"/>
</dbReference>
<organism evidence="2 3">
    <name type="scientific">Saccoglossus kowalevskii</name>
    <name type="common">Acorn worm</name>
    <dbReference type="NCBI Taxonomy" id="10224"/>
    <lineage>
        <taxon>Eukaryota</taxon>
        <taxon>Metazoa</taxon>
        <taxon>Hemichordata</taxon>
        <taxon>Enteropneusta</taxon>
        <taxon>Harrimaniidae</taxon>
        <taxon>Saccoglossus</taxon>
    </lineage>
</organism>
<feature type="domain" description="DUF7869" evidence="1">
    <location>
        <begin position="2"/>
        <end position="110"/>
    </location>
</feature>
<evidence type="ECO:0000259" key="1">
    <source>
        <dbReference type="Pfam" id="PF25273"/>
    </source>
</evidence>
<sequence length="220" mass="25742">MVDMDIFDEVLLNFLPVGHTHENVDQLFSKVATELNKANTYTLNDLESLIMRAYTPTVCFRSLQQKPIINIKEWLIPHISDRIQGHSKPLNFRFYKMDGTTFMQYRQWSTNPWEPSHMDVNGQQVPGLKCLQSVPELDDVPAYVLPSIEKLDIESLKRDLPYSCCLRMPASASQWWNEYLHNIKDLEKVPDEAPIRWLLHDLKNAADEKRATRRQMEEDP</sequence>
<dbReference type="Proteomes" id="UP000694865">
    <property type="component" value="Unplaced"/>
</dbReference>
<dbReference type="PANTHER" id="PTHR33153">
    <property type="entry name" value="MYND-TYPE DOMAIN-CONTAINING PROTEIN"/>
    <property type="match status" value="1"/>
</dbReference>
<proteinExistence type="predicted"/>
<name>A0ABM0MLF2_SACKO</name>
<keyword evidence="2" id="KW-1185">Reference proteome</keyword>
<accession>A0ABM0MLF2</accession>
<evidence type="ECO:0000313" key="2">
    <source>
        <dbReference type="Proteomes" id="UP000694865"/>
    </source>
</evidence>
<gene>
    <name evidence="3" type="primary">LOC102801679</name>
</gene>
<dbReference type="GeneID" id="102801679"/>
<dbReference type="InterPro" id="IPR057191">
    <property type="entry name" value="DUF7869"/>
</dbReference>
<evidence type="ECO:0000313" key="3">
    <source>
        <dbReference type="RefSeq" id="XP_006820843.1"/>
    </source>
</evidence>
<protein>
    <submittedName>
        <fullName evidence="3">Uncharacterized protein LOC102801679</fullName>
    </submittedName>
</protein>
<reference evidence="3" key="1">
    <citation type="submission" date="2025-08" db="UniProtKB">
        <authorList>
            <consortium name="RefSeq"/>
        </authorList>
    </citation>
    <scope>IDENTIFICATION</scope>
    <source>
        <tissue evidence="3">Testes</tissue>
    </source>
</reference>